<dbReference type="AlphaFoldDB" id="A0A8H3L5C4"/>
<protein>
    <submittedName>
        <fullName evidence="1">Uncharacterized protein</fullName>
    </submittedName>
</protein>
<dbReference type="EMBL" id="BLAL01000059">
    <property type="protein sequence ID" value="GES82103.1"/>
    <property type="molecule type" value="Genomic_DNA"/>
</dbReference>
<evidence type="ECO:0000313" key="1">
    <source>
        <dbReference type="EMBL" id="GES82103.1"/>
    </source>
</evidence>
<comment type="caution">
    <text evidence="1">The sequence shown here is derived from an EMBL/GenBank/DDBJ whole genome shotgun (WGS) entry which is preliminary data.</text>
</comment>
<accession>A0A8H3L5C4</accession>
<proteinExistence type="predicted"/>
<reference evidence="1" key="1">
    <citation type="submission" date="2019-10" db="EMBL/GenBank/DDBJ databases">
        <title>Conservation and host-specific expression of non-tandemly repeated heterogenous ribosome RNA gene in arbuscular mycorrhizal fungi.</title>
        <authorList>
            <person name="Maeda T."/>
            <person name="Kobayashi Y."/>
            <person name="Nakagawa T."/>
            <person name="Ezawa T."/>
            <person name="Yamaguchi K."/>
            <person name="Bino T."/>
            <person name="Nishimoto Y."/>
            <person name="Shigenobu S."/>
            <person name="Kawaguchi M."/>
        </authorList>
    </citation>
    <scope>NUCLEOTIDE SEQUENCE</scope>
    <source>
        <strain evidence="1">HR1</strain>
    </source>
</reference>
<name>A0A8H3L5C4_9GLOM</name>
<gene>
    <name evidence="1" type="ORF">RCL2_000933100</name>
</gene>
<evidence type="ECO:0000313" key="2">
    <source>
        <dbReference type="Proteomes" id="UP000615446"/>
    </source>
</evidence>
<dbReference type="Proteomes" id="UP000615446">
    <property type="component" value="Unassembled WGS sequence"/>
</dbReference>
<organism evidence="1 2">
    <name type="scientific">Rhizophagus clarus</name>
    <dbReference type="NCBI Taxonomy" id="94130"/>
    <lineage>
        <taxon>Eukaryota</taxon>
        <taxon>Fungi</taxon>
        <taxon>Fungi incertae sedis</taxon>
        <taxon>Mucoromycota</taxon>
        <taxon>Glomeromycotina</taxon>
        <taxon>Glomeromycetes</taxon>
        <taxon>Glomerales</taxon>
        <taxon>Glomeraceae</taxon>
        <taxon>Rhizophagus</taxon>
    </lineage>
</organism>
<sequence>MKGSRLFGVVNSSVKRRERKNKILGLLNGNIVLVDGAKIIKRKVLSNLLPNNKNICDTLRRETNFQSTIPWHPFM</sequence>